<dbReference type="OrthoDB" id="4744947at2"/>
<organism evidence="1 2">
    <name type="scientific">Mycobacterium paraffinicum</name>
    <dbReference type="NCBI Taxonomy" id="53378"/>
    <lineage>
        <taxon>Bacteria</taxon>
        <taxon>Bacillati</taxon>
        <taxon>Actinomycetota</taxon>
        <taxon>Actinomycetes</taxon>
        <taxon>Mycobacteriales</taxon>
        <taxon>Mycobacteriaceae</taxon>
        <taxon>Mycobacterium</taxon>
    </lineage>
</organism>
<proteinExistence type="predicted"/>
<dbReference type="RefSeq" id="WP_073881167.1">
    <property type="nucleotide sequence ID" value="NZ_MPNT01000064.1"/>
</dbReference>
<dbReference type="Proteomes" id="UP000186438">
    <property type="component" value="Unassembled WGS sequence"/>
</dbReference>
<dbReference type="AlphaFoldDB" id="A0A1Q4H6Y9"/>
<gene>
    <name evidence="1" type="ORF">BRW65_29925</name>
</gene>
<name>A0A1Q4H6Y9_9MYCO</name>
<evidence type="ECO:0000313" key="2">
    <source>
        <dbReference type="Proteomes" id="UP000186438"/>
    </source>
</evidence>
<comment type="caution">
    <text evidence="1">The sequence shown here is derived from an EMBL/GenBank/DDBJ whole genome shotgun (WGS) entry which is preliminary data.</text>
</comment>
<sequence length="97" mass="10481">MAANQEGIGILKLECPQGHPVGRILKDAPHQAVQYDPGAMVGPRRFWPDEDDQPQFNAQCRHCDRPVGEATATLQGKLTEVIADASVTIGTAALAYR</sequence>
<keyword evidence="2" id="KW-1185">Reference proteome</keyword>
<evidence type="ECO:0000313" key="1">
    <source>
        <dbReference type="EMBL" id="OJZ63320.1"/>
    </source>
</evidence>
<dbReference type="EMBL" id="MPNT01000064">
    <property type="protein sequence ID" value="OJZ63320.1"/>
    <property type="molecule type" value="Genomic_DNA"/>
</dbReference>
<reference evidence="1 2" key="1">
    <citation type="submission" date="2016-11" db="EMBL/GenBank/DDBJ databases">
        <title>Genome sequences of unsequenced Mycobacteria.</title>
        <authorList>
            <person name="Greninger A.L."/>
            <person name="Fang F."/>
            <person name="Jerome K.R."/>
        </authorList>
    </citation>
    <scope>NUCLEOTIDE SEQUENCE [LARGE SCALE GENOMIC DNA]</scope>
    <source>
        <strain evidence="1 2">M11</strain>
    </source>
</reference>
<protein>
    <submittedName>
        <fullName evidence="1">Uncharacterized protein</fullName>
    </submittedName>
</protein>
<accession>A0A1Q4H6Y9</accession>